<dbReference type="Proteomes" id="UP000077755">
    <property type="component" value="Chromosome 9"/>
</dbReference>
<dbReference type="FunFam" id="3.40.50.1000:FF:000052">
    <property type="entry name" value="Alpha,alpha-trehalose-phosphate synthase [UDP-forming] 6"/>
    <property type="match status" value="1"/>
</dbReference>
<keyword evidence="6" id="KW-1185">Reference proteome</keyword>
<protein>
    <recommendedName>
        <fullName evidence="7">Trehalose-6-phosphate synthase</fullName>
    </recommendedName>
</protein>
<dbReference type="PANTHER" id="PTHR10788:SF14">
    <property type="entry name" value="ALPHA,ALPHA-TREHALOSE-PHOSPHATE SYNTHASE [UDP-FORMING] 9-RELATED"/>
    <property type="match status" value="1"/>
</dbReference>
<dbReference type="Pfam" id="PF00982">
    <property type="entry name" value="Glyco_transf_20"/>
    <property type="match status" value="1"/>
</dbReference>
<evidence type="ECO:0000313" key="6">
    <source>
        <dbReference type="Proteomes" id="UP000077755"/>
    </source>
</evidence>
<dbReference type="EMBL" id="CP093351">
    <property type="protein sequence ID" value="WOH13992.1"/>
    <property type="molecule type" value="Genomic_DNA"/>
</dbReference>
<evidence type="ECO:0008006" key="7">
    <source>
        <dbReference type="Google" id="ProtNLM"/>
    </source>
</evidence>
<reference evidence="5" key="1">
    <citation type="journal article" date="2016" name="Nat. Genet.">
        <title>A high-quality carrot genome assembly provides new insights into carotenoid accumulation and asterid genome evolution.</title>
        <authorList>
            <person name="Iorizzo M."/>
            <person name="Ellison S."/>
            <person name="Senalik D."/>
            <person name="Zeng P."/>
            <person name="Satapoomin P."/>
            <person name="Huang J."/>
            <person name="Bowman M."/>
            <person name="Iovene M."/>
            <person name="Sanseverino W."/>
            <person name="Cavagnaro P."/>
            <person name="Yildiz M."/>
            <person name="Macko-Podgorni A."/>
            <person name="Moranska E."/>
            <person name="Grzebelus E."/>
            <person name="Grzebelus D."/>
            <person name="Ashrafi H."/>
            <person name="Zheng Z."/>
            <person name="Cheng S."/>
            <person name="Spooner D."/>
            <person name="Van Deynze A."/>
            <person name="Simon P."/>
        </authorList>
    </citation>
    <scope>NUCLEOTIDE SEQUENCE</scope>
    <source>
        <tissue evidence="5">Leaf</tissue>
    </source>
</reference>
<dbReference type="GO" id="GO:0004805">
    <property type="term" value="F:trehalose-phosphatase activity"/>
    <property type="evidence" value="ECO:0007669"/>
    <property type="project" value="TreeGrafter"/>
</dbReference>
<evidence type="ECO:0000256" key="3">
    <source>
        <dbReference type="ARBA" id="ARBA00022676"/>
    </source>
</evidence>
<dbReference type="GO" id="GO:0016757">
    <property type="term" value="F:glycosyltransferase activity"/>
    <property type="evidence" value="ECO:0007669"/>
    <property type="project" value="UniProtKB-KW"/>
</dbReference>
<dbReference type="FunFam" id="3.40.50.2000:FF:000079">
    <property type="entry name" value="Trehalose-6-phosphate synthase 8"/>
    <property type="match status" value="1"/>
</dbReference>
<dbReference type="InterPro" id="IPR006379">
    <property type="entry name" value="HAD-SF_hydro_IIB"/>
</dbReference>
<keyword evidence="3" id="KW-0328">Glycosyltransferase</keyword>
<dbReference type="Gene3D" id="3.40.50.2000">
    <property type="entry name" value="Glycogen Phosphorylase B"/>
    <property type="match status" value="2"/>
</dbReference>
<dbReference type="NCBIfam" id="TIGR00685">
    <property type="entry name" value="T6PP"/>
    <property type="match status" value="1"/>
</dbReference>
<sequence length="708" mass="80227">MDTNSRMNFANLAFGDVDTGTNSCVKYVDSDGTSSMAVRNIIVSNMLPLHAQKDWETEDWSFNYDEDSPLWELKDGFSPDIEEVAKRLLDDFNCVPTFLTNDLLEKSYHGFCKHHLWPIFHHMLPMCGKHGDRFDQGLWQAYISANKIFADKVLEVANPETDYIWIHDYHLMAVPIFLRNKRHRAKLGFFLHSPFPASEIYRTLPVSADLLRSLLNCDLIGFHTFDNARHFLSCCSRMLGLDYESKRGQIGLHYSGRTVYNKILPIGIHLGKGENVMNLPSTSVKVKEIEEQFKGKHVILGVDDMDLFKRISLKLLAFEQLLSKYENLGDIVVLDIEEVRREAYGTANRINHIYGSCGYQPSAYYAASECCIVNAVRDGMNLVPHMYIVCRQGSTAMDEARGIISHSRQTSVLIISEFVRCSPSLSGAIRINPWDISSVAEAMRSAVSMDDSSRQLRHEKNYSYVQSHDSMERSCLDHYNRQCWGMGLGFTFKVAALPLDFQKLTNKRAIFLDFDGTLVPHSSTNKKLIHEVVTALNTLCDDPKNTVFIVSGRGRNSLIEWLAPCEGLGIAAEHGYFIKWKKTSEWQSNFVVDLHWKAIVERIMNLCTEATDGSTIEVKESALVWHYQDADHDFGSFQAKELPDHLKHVIANELAKVKKGTYIDVSKSLVTQKVISTMVGNGGIPDFILCIGDDRSDEDMFEGPLKIV</sequence>
<evidence type="ECO:0000256" key="2">
    <source>
        <dbReference type="ARBA" id="ARBA00006330"/>
    </source>
</evidence>
<dbReference type="CDD" id="cd03788">
    <property type="entry name" value="GT20_TPS"/>
    <property type="match status" value="1"/>
</dbReference>
<comment type="similarity">
    <text evidence="1">In the N-terminal section; belongs to the glycosyltransferase 20 family.</text>
</comment>
<organism evidence="5 6">
    <name type="scientific">Daucus carota subsp. sativus</name>
    <name type="common">Carrot</name>
    <dbReference type="NCBI Taxonomy" id="79200"/>
    <lineage>
        <taxon>Eukaryota</taxon>
        <taxon>Viridiplantae</taxon>
        <taxon>Streptophyta</taxon>
        <taxon>Embryophyta</taxon>
        <taxon>Tracheophyta</taxon>
        <taxon>Spermatophyta</taxon>
        <taxon>Magnoliopsida</taxon>
        <taxon>eudicotyledons</taxon>
        <taxon>Gunneridae</taxon>
        <taxon>Pentapetalae</taxon>
        <taxon>asterids</taxon>
        <taxon>campanulids</taxon>
        <taxon>Apiales</taxon>
        <taxon>Apiaceae</taxon>
        <taxon>Apioideae</taxon>
        <taxon>Scandiceae</taxon>
        <taxon>Daucinae</taxon>
        <taxon>Daucus</taxon>
        <taxon>Daucus sect. Daucus</taxon>
    </lineage>
</organism>
<reference evidence="5" key="2">
    <citation type="submission" date="2022-03" db="EMBL/GenBank/DDBJ databases">
        <title>Draft title - Genomic analysis of global carrot germplasm unveils the trajectory of domestication and the origin of high carotenoid orange carrot.</title>
        <authorList>
            <person name="Iorizzo M."/>
            <person name="Ellison S."/>
            <person name="Senalik D."/>
            <person name="Macko-Podgorni A."/>
            <person name="Grzebelus D."/>
            <person name="Bostan H."/>
            <person name="Rolling W."/>
            <person name="Curaba J."/>
            <person name="Simon P."/>
        </authorList>
    </citation>
    <scope>NUCLEOTIDE SEQUENCE</scope>
    <source>
        <tissue evidence="5">Leaf</tissue>
    </source>
</reference>
<dbReference type="Gene3D" id="3.40.50.1000">
    <property type="entry name" value="HAD superfamily/HAD-like"/>
    <property type="match status" value="1"/>
</dbReference>
<dbReference type="SUPFAM" id="SSF53756">
    <property type="entry name" value="UDP-Glycosyltransferase/glycogen phosphorylase"/>
    <property type="match status" value="1"/>
</dbReference>
<gene>
    <name evidence="5" type="ORF">DCAR_0933507</name>
</gene>
<dbReference type="PANTHER" id="PTHR10788">
    <property type="entry name" value="TREHALOSE-6-PHOSPHATE SYNTHASE"/>
    <property type="match status" value="1"/>
</dbReference>
<accession>A0AAF0XVB4</accession>
<comment type="similarity">
    <text evidence="2">In the C-terminal section; belongs to the trehalose phosphatase family.</text>
</comment>
<dbReference type="Gene3D" id="3.30.70.1020">
    <property type="entry name" value="Trehalose-6-phosphate phosphatase related protein, domain 2"/>
    <property type="match status" value="1"/>
</dbReference>
<evidence type="ECO:0000256" key="1">
    <source>
        <dbReference type="ARBA" id="ARBA00005409"/>
    </source>
</evidence>
<evidence type="ECO:0000256" key="4">
    <source>
        <dbReference type="ARBA" id="ARBA00022679"/>
    </source>
</evidence>
<proteinExistence type="inferred from homology"/>
<dbReference type="InterPro" id="IPR003337">
    <property type="entry name" value="Trehalose_PPase"/>
</dbReference>
<evidence type="ECO:0000313" key="5">
    <source>
        <dbReference type="EMBL" id="WOH13992.1"/>
    </source>
</evidence>
<dbReference type="InterPro" id="IPR036412">
    <property type="entry name" value="HAD-like_sf"/>
</dbReference>
<name>A0AAF0XVB4_DAUCS</name>
<dbReference type="FunFam" id="3.40.50.1000:FF:000054">
    <property type="entry name" value="alpha,alpha-trehalose-phosphate synthase [UDP-forming] 6"/>
    <property type="match status" value="1"/>
</dbReference>
<dbReference type="GO" id="GO:0005992">
    <property type="term" value="P:trehalose biosynthetic process"/>
    <property type="evidence" value="ECO:0007669"/>
    <property type="project" value="InterPro"/>
</dbReference>
<dbReference type="InterPro" id="IPR023214">
    <property type="entry name" value="HAD_sf"/>
</dbReference>
<dbReference type="Pfam" id="PF02358">
    <property type="entry name" value="Trehalose_PPase"/>
    <property type="match status" value="1"/>
</dbReference>
<keyword evidence="4" id="KW-0808">Transferase</keyword>
<dbReference type="NCBIfam" id="TIGR01484">
    <property type="entry name" value="HAD-SF-IIB"/>
    <property type="match status" value="1"/>
</dbReference>
<dbReference type="FunFam" id="3.40.50.2000:FF:000010">
    <property type="entry name" value="Alpha,alpha-trehalose-phosphate synthase"/>
    <property type="match status" value="1"/>
</dbReference>
<dbReference type="InterPro" id="IPR001830">
    <property type="entry name" value="Glyco_trans_20"/>
</dbReference>
<dbReference type="GO" id="GO:0005829">
    <property type="term" value="C:cytosol"/>
    <property type="evidence" value="ECO:0007669"/>
    <property type="project" value="TreeGrafter"/>
</dbReference>
<dbReference type="SUPFAM" id="SSF56784">
    <property type="entry name" value="HAD-like"/>
    <property type="match status" value="1"/>
</dbReference>
<dbReference type="AlphaFoldDB" id="A0AAF0XVB4"/>